<keyword evidence="8" id="KW-1185">Reference proteome</keyword>
<evidence type="ECO:0000256" key="4">
    <source>
        <dbReference type="ARBA" id="ARBA00023274"/>
    </source>
</evidence>
<dbReference type="GO" id="GO:0000463">
    <property type="term" value="P:maturation of LSU-rRNA from tricistronic rRNA transcript (SSU-rRNA, 5.8S rRNA, LSU-rRNA)"/>
    <property type="evidence" value="ECO:0007669"/>
    <property type="project" value="InterPro"/>
</dbReference>
<comment type="caution">
    <text evidence="7">The sequence shown here is derived from an EMBL/GenBank/DDBJ whole genome shotgun (WGS) entry which is preliminary data.</text>
</comment>
<evidence type="ECO:0000256" key="3">
    <source>
        <dbReference type="ARBA" id="ARBA00022980"/>
    </source>
</evidence>
<dbReference type="AlphaFoldDB" id="A0A5N4C3Z0"/>
<evidence type="ECO:0000256" key="5">
    <source>
        <dbReference type="ARBA" id="ARBA00035204"/>
    </source>
</evidence>
<dbReference type="PANTHER" id="PTHR45722:SF2">
    <property type="entry name" value="LARGE RIBOSOMAL SUBUNIT PROTEIN UL29-RELATED"/>
    <property type="match status" value="1"/>
</dbReference>
<dbReference type="GO" id="GO:0022625">
    <property type="term" value="C:cytosolic large ribosomal subunit"/>
    <property type="evidence" value="ECO:0007669"/>
    <property type="project" value="InterPro"/>
</dbReference>
<dbReference type="PANTHER" id="PTHR45722">
    <property type="entry name" value="60S RIBOSOMAL PROTEIN L35"/>
    <property type="match status" value="1"/>
</dbReference>
<evidence type="ECO:0000256" key="2">
    <source>
        <dbReference type="ARBA" id="ARBA00011133"/>
    </source>
</evidence>
<dbReference type="FunFam" id="1.10.287.310:FF:000002">
    <property type="entry name" value="60S ribosomal protein L35"/>
    <property type="match status" value="1"/>
</dbReference>
<name>A0A5N4C3Z0_CAMDR</name>
<protein>
    <recommendedName>
        <fullName evidence="5">Large ribosomal subunit protein uL29</fullName>
    </recommendedName>
    <alternativeName>
        <fullName evidence="6">60S ribosomal protein L35</fullName>
    </alternativeName>
</protein>
<dbReference type="SUPFAM" id="SSF46561">
    <property type="entry name" value="Ribosomal protein L29 (L29p)"/>
    <property type="match status" value="1"/>
</dbReference>
<dbReference type="NCBIfam" id="TIGR00012">
    <property type="entry name" value="L29"/>
    <property type="match status" value="1"/>
</dbReference>
<dbReference type="Gene3D" id="1.10.287.310">
    <property type="match status" value="1"/>
</dbReference>
<dbReference type="GO" id="GO:0003735">
    <property type="term" value="F:structural constituent of ribosome"/>
    <property type="evidence" value="ECO:0007669"/>
    <property type="project" value="InterPro"/>
</dbReference>
<keyword evidence="4" id="KW-0687">Ribonucleoprotein</keyword>
<dbReference type="InterPro" id="IPR045059">
    <property type="entry name" value="Ribosomal_uL29_euk"/>
</dbReference>
<comment type="similarity">
    <text evidence="1">Belongs to the universal ribosomal protein uL29 family.</text>
</comment>
<gene>
    <name evidence="7" type="ORF">Cadr_000003061</name>
</gene>
<dbReference type="GO" id="GO:0003729">
    <property type="term" value="F:mRNA binding"/>
    <property type="evidence" value="ECO:0007669"/>
    <property type="project" value="TreeGrafter"/>
</dbReference>
<evidence type="ECO:0000256" key="1">
    <source>
        <dbReference type="ARBA" id="ARBA00009254"/>
    </source>
</evidence>
<keyword evidence="3 7" id="KW-0689">Ribosomal protein</keyword>
<proteinExistence type="inferred from homology"/>
<dbReference type="Proteomes" id="UP000299084">
    <property type="component" value="Unassembled WGS sequence"/>
</dbReference>
<dbReference type="EMBL" id="JWIN03000037">
    <property type="protein sequence ID" value="KAB1253593.1"/>
    <property type="molecule type" value="Genomic_DNA"/>
</dbReference>
<evidence type="ECO:0000313" key="8">
    <source>
        <dbReference type="Proteomes" id="UP000299084"/>
    </source>
</evidence>
<comment type="subunit">
    <text evidence="2">Component of the large ribosomal subunit.</text>
</comment>
<organism evidence="7 8">
    <name type="scientific">Camelus dromedarius</name>
    <name type="common">Dromedary</name>
    <name type="synonym">Arabian camel</name>
    <dbReference type="NCBI Taxonomy" id="9838"/>
    <lineage>
        <taxon>Eukaryota</taxon>
        <taxon>Metazoa</taxon>
        <taxon>Chordata</taxon>
        <taxon>Craniata</taxon>
        <taxon>Vertebrata</taxon>
        <taxon>Euteleostomi</taxon>
        <taxon>Mammalia</taxon>
        <taxon>Eutheria</taxon>
        <taxon>Laurasiatheria</taxon>
        <taxon>Artiodactyla</taxon>
        <taxon>Tylopoda</taxon>
        <taxon>Camelidae</taxon>
        <taxon>Camelus</taxon>
    </lineage>
</organism>
<reference evidence="7 8" key="1">
    <citation type="journal article" date="2019" name="Mol. Ecol. Resour.">
        <title>Improving Illumina assemblies with Hi-C and long reads: an example with the North African dromedary.</title>
        <authorList>
            <person name="Elbers J.P."/>
            <person name="Rogers M.F."/>
            <person name="Perelman P.L."/>
            <person name="Proskuryakova A.A."/>
            <person name="Serdyukova N.A."/>
            <person name="Johnson W.E."/>
            <person name="Horin P."/>
            <person name="Corander J."/>
            <person name="Murphy D."/>
            <person name="Burger P.A."/>
        </authorList>
    </citation>
    <scope>NUCLEOTIDE SEQUENCE [LARGE SCALE GENOMIC DNA]</scope>
    <source>
        <strain evidence="7">Drom800</strain>
        <tissue evidence="7">Blood</tissue>
    </source>
</reference>
<evidence type="ECO:0000313" key="7">
    <source>
        <dbReference type="EMBL" id="KAB1253593.1"/>
    </source>
</evidence>
<dbReference type="InterPro" id="IPR001854">
    <property type="entry name" value="Ribosomal_uL29"/>
</dbReference>
<dbReference type="Pfam" id="PF00831">
    <property type="entry name" value="Ribosomal_L29"/>
    <property type="match status" value="1"/>
</dbReference>
<dbReference type="InterPro" id="IPR036049">
    <property type="entry name" value="Ribosomal_uL29_sf"/>
</dbReference>
<evidence type="ECO:0000256" key="6">
    <source>
        <dbReference type="ARBA" id="ARBA00035334"/>
    </source>
</evidence>
<accession>A0A5N4C3Z0</accession>
<dbReference type="GO" id="GO:0006412">
    <property type="term" value="P:translation"/>
    <property type="evidence" value="ECO:0007669"/>
    <property type="project" value="InterPro"/>
</dbReference>
<sequence length="82" mass="9196">MTKIKAPDFPCEKGELLEHLEDLKVVLSQLDVIKLTGGPASNLSKIRVVHKSIAPVLTVISQTHKENLRKFYKGKKFKALDL</sequence>